<protein>
    <submittedName>
        <fullName evidence="1">Uncharacterized protein</fullName>
    </submittedName>
</protein>
<dbReference type="EMBL" id="AMZH03009562">
    <property type="protein sequence ID" value="RRT56585.1"/>
    <property type="molecule type" value="Genomic_DNA"/>
</dbReference>
<sequence length="106" mass="11316">MAAPPRKCDTATEIDGGGVVESEEIPYISFLSSSTVFAGTRPPLPSVSGGRWGSTQSSPLFSCDSIADACLRFGRTAPKQPRWRRALHCLRSVVGHAISAIGRWAL</sequence>
<dbReference type="AlphaFoldDB" id="A0A426YXZ0"/>
<organism evidence="1 2">
    <name type="scientific">Ensete ventricosum</name>
    <name type="common">Abyssinian banana</name>
    <name type="synonym">Musa ensete</name>
    <dbReference type="NCBI Taxonomy" id="4639"/>
    <lineage>
        <taxon>Eukaryota</taxon>
        <taxon>Viridiplantae</taxon>
        <taxon>Streptophyta</taxon>
        <taxon>Embryophyta</taxon>
        <taxon>Tracheophyta</taxon>
        <taxon>Spermatophyta</taxon>
        <taxon>Magnoliopsida</taxon>
        <taxon>Liliopsida</taxon>
        <taxon>Zingiberales</taxon>
        <taxon>Musaceae</taxon>
        <taxon>Ensete</taxon>
    </lineage>
</organism>
<proteinExistence type="predicted"/>
<gene>
    <name evidence="1" type="ORF">B296_00007095</name>
</gene>
<dbReference type="Proteomes" id="UP000287651">
    <property type="component" value="Unassembled WGS sequence"/>
</dbReference>
<evidence type="ECO:0000313" key="2">
    <source>
        <dbReference type="Proteomes" id="UP000287651"/>
    </source>
</evidence>
<accession>A0A426YXZ0</accession>
<reference evidence="1 2" key="1">
    <citation type="journal article" date="2014" name="Agronomy (Basel)">
        <title>A Draft Genome Sequence for Ensete ventricosum, the Drought-Tolerant Tree Against Hunger.</title>
        <authorList>
            <person name="Harrison J."/>
            <person name="Moore K.A."/>
            <person name="Paszkiewicz K."/>
            <person name="Jones T."/>
            <person name="Grant M."/>
            <person name="Ambacheew D."/>
            <person name="Muzemil S."/>
            <person name="Studholme D.J."/>
        </authorList>
    </citation>
    <scope>NUCLEOTIDE SEQUENCE [LARGE SCALE GENOMIC DNA]</scope>
</reference>
<name>A0A426YXZ0_ENSVE</name>
<comment type="caution">
    <text evidence="1">The sequence shown here is derived from an EMBL/GenBank/DDBJ whole genome shotgun (WGS) entry which is preliminary data.</text>
</comment>
<evidence type="ECO:0000313" key="1">
    <source>
        <dbReference type="EMBL" id="RRT56585.1"/>
    </source>
</evidence>